<keyword evidence="3" id="KW-0378">Hydrolase</keyword>
<dbReference type="Pfam" id="PF02902">
    <property type="entry name" value="Peptidase_C48"/>
    <property type="match status" value="1"/>
</dbReference>
<feature type="compositionally biased region" description="Polar residues" evidence="5">
    <location>
        <begin position="42"/>
        <end position="53"/>
    </location>
</feature>
<evidence type="ECO:0000313" key="7">
    <source>
        <dbReference type="EMBL" id="CAD7278641.1"/>
    </source>
</evidence>
<evidence type="ECO:0000256" key="3">
    <source>
        <dbReference type="ARBA" id="ARBA00022801"/>
    </source>
</evidence>
<dbReference type="PANTHER" id="PTHR12606:SF141">
    <property type="entry name" value="GH15225P-RELATED"/>
    <property type="match status" value="1"/>
</dbReference>
<sequence length="632" mass="72005">MGILGSIRRIAEILLYRFQGDREVNEFVVNGSETRKRRRGDTSNSVVRSPYSNDTRKRMRRAEVVDLVEGNSDSDEVEVVNTPSSNSSSPEILPIPSSASNTTGLSKKKTPMLSTDRDNDCEVVHILRNGEISPAMRTGDGGKRSRAIDPCFPFYLFQPSPRNFQHPAQKKFTDYRDSFASRRSVQNFKGAEIVDLEPESVANTPDVIYMEKSPSRNRSRSLRGNIFRDALSPSAKSNDRSGVLSTGVSEKRVPSEVDNCRSPLELSRARFSLRTDSLPRRSKLPVASSTPVTGFASKSREATSRELDNSFNGYHKMTSTIPVHRSERSNDGLSYAEYSKRLNLKIQDGAKERAEKIRAVKEQTHFLEKQNADVQHALHLSFRIRQKLVIVEEEETEEEGIDVADQLAPLSQKAEAAISEAFGSRSSSNILSEKFSIQIRWKDINTLAPGAWLNDEVINFYLNMIVERSESGGDRYPSVFAHQTFFYSTLASRGYQAVRRWTRRVDIFEKEIILIPVHLQIHWTIAVVDMKLKVVSFLDSMGSQRWDIVDTILDYLKQEMKDKKNEILDVSEWKKEIPKVPQQMNGSDCGMFACKFGDYLSRRAKITLSQSDMPYFRRRMVWEILNKTFYKA</sequence>
<comment type="similarity">
    <text evidence="1">Belongs to the peptidase C48 family.</text>
</comment>
<feature type="region of interest" description="Disordered" evidence="5">
    <location>
        <begin position="277"/>
        <end position="304"/>
    </location>
</feature>
<evidence type="ECO:0000256" key="5">
    <source>
        <dbReference type="SAM" id="MobiDB-lite"/>
    </source>
</evidence>
<keyword evidence="8" id="KW-1185">Reference proteome</keyword>
<evidence type="ECO:0000256" key="2">
    <source>
        <dbReference type="ARBA" id="ARBA00022670"/>
    </source>
</evidence>
<dbReference type="GO" id="GO:0080090">
    <property type="term" value="P:regulation of primary metabolic process"/>
    <property type="evidence" value="ECO:0007669"/>
    <property type="project" value="UniProtKB-ARBA"/>
</dbReference>
<proteinExistence type="inferred from homology"/>
<evidence type="ECO:0000256" key="4">
    <source>
        <dbReference type="ARBA" id="ARBA00022807"/>
    </source>
</evidence>
<dbReference type="GO" id="GO:0016926">
    <property type="term" value="P:protein desumoylation"/>
    <property type="evidence" value="ECO:0007669"/>
    <property type="project" value="TreeGrafter"/>
</dbReference>
<evidence type="ECO:0000313" key="8">
    <source>
        <dbReference type="Proteomes" id="UP000678499"/>
    </source>
</evidence>
<dbReference type="GO" id="GO:0016929">
    <property type="term" value="F:deSUMOylase activity"/>
    <property type="evidence" value="ECO:0007669"/>
    <property type="project" value="TreeGrafter"/>
</dbReference>
<dbReference type="GO" id="GO:0005634">
    <property type="term" value="C:nucleus"/>
    <property type="evidence" value="ECO:0007669"/>
    <property type="project" value="TreeGrafter"/>
</dbReference>
<dbReference type="EMBL" id="OA883339">
    <property type="protein sequence ID" value="CAD7278641.1"/>
    <property type="molecule type" value="Genomic_DNA"/>
</dbReference>
<dbReference type="InterPro" id="IPR038765">
    <property type="entry name" value="Papain-like_cys_pep_sf"/>
</dbReference>
<dbReference type="PROSITE" id="PS50600">
    <property type="entry name" value="ULP_PROTEASE"/>
    <property type="match status" value="1"/>
</dbReference>
<dbReference type="AlphaFoldDB" id="A0A7R9BRF8"/>
<dbReference type="PANTHER" id="PTHR12606">
    <property type="entry name" value="SENTRIN/SUMO-SPECIFIC PROTEASE"/>
    <property type="match status" value="1"/>
</dbReference>
<dbReference type="GO" id="GO:0060255">
    <property type="term" value="P:regulation of macromolecule metabolic process"/>
    <property type="evidence" value="ECO:0007669"/>
    <property type="project" value="UniProtKB-ARBA"/>
</dbReference>
<feature type="region of interest" description="Disordered" evidence="5">
    <location>
        <begin position="33"/>
        <end position="117"/>
    </location>
</feature>
<dbReference type="OrthoDB" id="1939479at2759"/>
<organism evidence="7">
    <name type="scientific">Notodromas monacha</name>
    <dbReference type="NCBI Taxonomy" id="399045"/>
    <lineage>
        <taxon>Eukaryota</taxon>
        <taxon>Metazoa</taxon>
        <taxon>Ecdysozoa</taxon>
        <taxon>Arthropoda</taxon>
        <taxon>Crustacea</taxon>
        <taxon>Oligostraca</taxon>
        <taxon>Ostracoda</taxon>
        <taxon>Podocopa</taxon>
        <taxon>Podocopida</taxon>
        <taxon>Cypridocopina</taxon>
        <taxon>Cypridoidea</taxon>
        <taxon>Cyprididae</taxon>
        <taxon>Notodromas</taxon>
    </lineage>
</organism>
<dbReference type="Gene3D" id="3.40.395.10">
    <property type="entry name" value="Adenoviral Proteinase, Chain A"/>
    <property type="match status" value="1"/>
</dbReference>
<dbReference type="FunFam" id="3.40.395.10:FF:000001">
    <property type="entry name" value="Sentrin-specific protease 1"/>
    <property type="match status" value="1"/>
</dbReference>
<keyword evidence="4" id="KW-0788">Thiol protease</keyword>
<feature type="domain" description="Ubiquitin-like protease family profile" evidence="6">
    <location>
        <begin position="437"/>
        <end position="600"/>
    </location>
</feature>
<feature type="region of interest" description="Disordered" evidence="5">
    <location>
        <begin position="229"/>
        <end position="257"/>
    </location>
</feature>
<gene>
    <name evidence="7" type="ORF">NMOB1V02_LOCUS6339</name>
</gene>
<feature type="compositionally biased region" description="Low complexity" evidence="5">
    <location>
        <begin position="83"/>
        <end position="100"/>
    </location>
</feature>
<dbReference type="GO" id="GO:0006508">
    <property type="term" value="P:proteolysis"/>
    <property type="evidence" value="ECO:0007669"/>
    <property type="project" value="UniProtKB-KW"/>
</dbReference>
<evidence type="ECO:0000259" key="6">
    <source>
        <dbReference type="PROSITE" id="PS50600"/>
    </source>
</evidence>
<dbReference type="InterPro" id="IPR003653">
    <property type="entry name" value="Peptidase_C48_C"/>
</dbReference>
<name>A0A7R9BRF8_9CRUS</name>
<keyword evidence="2" id="KW-0645">Protease</keyword>
<dbReference type="SUPFAM" id="SSF54001">
    <property type="entry name" value="Cysteine proteinases"/>
    <property type="match status" value="1"/>
</dbReference>
<accession>A0A7R9BRF8</accession>
<dbReference type="EMBL" id="CAJPEX010001302">
    <property type="protein sequence ID" value="CAG0918793.1"/>
    <property type="molecule type" value="Genomic_DNA"/>
</dbReference>
<protein>
    <recommendedName>
        <fullName evidence="6">Ubiquitin-like protease family profile domain-containing protein</fullName>
    </recommendedName>
</protein>
<reference evidence="7" key="1">
    <citation type="submission" date="2020-11" db="EMBL/GenBank/DDBJ databases">
        <authorList>
            <person name="Tran Van P."/>
        </authorList>
    </citation>
    <scope>NUCLEOTIDE SEQUENCE</scope>
</reference>
<dbReference type="Proteomes" id="UP000678499">
    <property type="component" value="Unassembled WGS sequence"/>
</dbReference>
<evidence type="ECO:0000256" key="1">
    <source>
        <dbReference type="ARBA" id="ARBA00005234"/>
    </source>
</evidence>